<dbReference type="KEGG" id="gmw:116413225"/>
<dbReference type="AlphaFoldDB" id="A0A6J3C3K5"/>
<protein>
    <submittedName>
        <fullName evidence="3">Uncharacterized protein LOC116413225</fullName>
    </submittedName>
</protein>
<dbReference type="RefSeq" id="XP_031766946.2">
    <property type="nucleotide sequence ID" value="XM_031911086.2"/>
</dbReference>
<evidence type="ECO:0000313" key="3">
    <source>
        <dbReference type="RefSeq" id="XP_031766946.2"/>
    </source>
</evidence>
<gene>
    <name evidence="3" type="primary">LOC116413225</name>
</gene>
<keyword evidence="1" id="KW-1133">Transmembrane helix</keyword>
<sequence>MTLEKLLSQMGTGTKHLTDRFTEYSGPIHEQPVYYSYEPASQHGHEASSKHNYGGGGQKNNAAMSALTLLAFLFFLHILQQCIRDHMTDMSTPQIMVMTAGREGETILKKNSMEKIDKTGLMAIKESGQHAHDLNKTNTANVIDTIENNLMKIDTAEPPKTRRKYKGNLSSRDNSNLTVFETTVK</sequence>
<dbReference type="InParanoid" id="A0A6J3C3K5"/>
<reference evidence="3" key="1">
    <citation type="submission" date="2025-08" db="UniProtKB">
        <authorList>
            <consortium name="RefSeq"/>
        </authorList>
    </citation>
    <scope>IDENTIFICATION</scope>
    <source>
        <tissue evidence="3">Whole larvae</tissue>
    </source>
</reference>
<dbReference type="GeneID" id="116413225"/>
<evidence type="ECO:0000313" key="2">
    <source>
        <dbReference type="Proteomes" id="UP001652740"/>
    </source>
</evidence>
<proteinExistence type="predicted"/>
<name>A0A6J3C3K5_GALME</name>
<keyword evidence="2" id="KW-1185">Reference proteome</keyword>
<keyword evidence="1" id="KW-0472">Membrane</keyword>
<accession>A0A6J3C3K5</accession>
<dbReference type="Proteomes" id="UP001652740">
    <property type="component" value="Unplaced"/>
</dbReference>
<keyword evidence="1" id="KW-0812">Transmembrane</keyword>
<feature type="transmembrane region" description="Helical" evidence="1">
    <location>
        <begin position="62"/>
        <end position="79"/>
    </location>
</feature>
<organism evidence="2 3">
    <name type="scientific">Galleria mellonella</name>
    <name type="common">Greater wax moth</name>
    <dbReference type="NCBI Taxonomy" id="7137"/>
    <lineage>
        <taxon>Eukaryota</taxon>
        <taxon>Metazoa</taxon>
        <taxon>Ecdysozoa</taxon>
        <taxon>Arthropoda</taxon>
        <taxon>Hexapoda</taxon>
        <taxon>Insecta</taxon>
        <taxon>Pterygota</taxon>
        <taxon>Neoptera</taxon>
        <taxon>Endopterygota</taxon>
        <taxon>Lepidoptera</taxon>
        <taxon>Glossata</taxon>
        <taxon>Ditrysia</taxon>
        <taxon>Pyraloidea</taxon>
        <taxon>Pyralidae</taxon>
        <taxon>Galleriinae</taxon>
        <taxon>Galleria</taxon>
    </lineage>
</organism>
<evidence type="ECO:0000256" key="1">
    <source>
        <dbReference type="SAM" id="Phobius"/>
    </source>
</evidence>